<sequence>MIVSLSCLLFATLLLLKLFPNITTQINKNLTNYPNECFFCRHSNRERDILSRLDQHPECLSYQLFVNKSQFRRICTPAEHFCSTSVTSLNGFFTDMRRDCTERCRPGCMESGYGIFSRTCTRCCQSTFCNNFDGRKFLLNDLDVQQLGGIYANKTINVTKTNGEIVPKLEKISILLIICISLPLFKEFLNVFTF</sequence>
<dbReference type="Proteomes" id="UP000580250">
    <property type="component" value="Unassembled WGS sequence"/>
</dbReference>
<dbReference type="EMBL" id="CAJEWN010000614">
    <property type="protein sequence ID" value="CAD2186960.1"/>
    <property type="molecule type" value="Genomic_DNA"/>
</dbReference>
<dbReference type="CDD" id="cd00117">
    <property type="entry name" value="TFP"/>
    <property type="match status" value="1"/>
</dbReference>
<dbReference type="AlphaFoldDB" id="A0A6V7WIX7"/>
<organism evidence="2 3">
    <name type="scientific">Meloidogyne enterolobii</name>
    <name type="common">Root-knot nematode worm</name>
    <name type="synonym">Meloidogyne mayaguensis</name>
    <dbReference type="NCBI Taxonomy" id="390850"/>
    <lineage>
        <taxon>Eukaryota</taxon>
        <taxon>Metazoa</taxon>
        <taxon>Ecdysozoa</taxon>
        <taxon>Nematoda</taxon>
        <taxon>Chromadorea</taxon>
        <taxon>Rhabditida</taxon>
        <taxon>Tylenchina</taxon>
        <taxon>Tylenchomorpha</taxon>
        <taxon>Tylenchoidea</taxon>
        <taxon>Meloidogynidae</taxon>
        <taxon>Meloidogyninae</taxon>
        <taxon>Meloidogyne</taxon>
    </lineage>
</organism>
<accession>A0A6V7WIX7</accession>
<gene>
    <name evidence="2" type="ORF">MENT_LOCUS39511</name>
</gene>
<evidence type="ECO:0000313" key="2">
    <source>
        <dbReference type="EMBL" id="CAD2186960.1"/>
    </source>
</evidence>
<evidence type="ECO:0000256" key="1">
    <source>
        <dbReference type="SAM" id="SignalP"/>
    </source>
</evidence>
<dbReference type="OrthoDB" id="5834205at2759"/>
<feature type="chain" id="PRO_5028121513" evidence="1">
    <location>
        <begin position="25"/>
        <end position="194"/>
    </location>
</feature>
<reference evidence="2 3" key="1">
    <citation type="submission" date="2020-08" db="EMBL/GenBank/DDBJ databases">
        <authorList>
            <person name="Koutsovoulos G."/>
            <person name="Danchin GJ E."/>
        </authorList>
    </citation>
    <scope>NUCLEOTIDE SEQUENCE [LARGE SCALE GENOMIC DNA]</scope>
</reference>
<keyword evidence="1" id="KW-0732">Signal</keyword>
<proteinExistence type="predicted"/>
<feature type="signal peptide" evidence="1">
    <location>
        <begin position="1"/>
        <end position="24"/>
    </location>
</feature>
<evidence type="ECO:0000313" key="3">
    <source>
        <dbReference type="Proteomes" id="UP000580250"/>
    </source>
</evidence>
<protein>
    <submittedName>
        <fullName evidence="2">Uncharacterized protein</fullName>
    </submittedName>
</protein>
<name>A0A6V7WIX7_MELEN</name>
<comment type="caution">
    <text evidence="2">The sequence shown here is derived from an EMBL/GenBank/DDBJ whole genome shotgun (WGS) entry which is preliminary data.</text>
</comment>